<comment type="subcellular location">
    <subcellularLocation>
        <location evidence="1">Cell membrane</location>
        <topology evidence="1">Multi-pass membrane protein</topology>
    </subcellularLocation>
</comment>
<evidence type="ECO:0000313" key="10">
    <source>
        <dbReference type="EMBL" id="ADX68618.1"/>
    </source>
</evidence>
<dbReference type="InterPro" id="IPR003838">
    <property type="entry name" value="ABC3_permease_C"/>
</dbReference>
<dbReference type="eggNOG" id="COG4591">
    <property type="taxonomic scope" value="Bacteria"/>
</dbReference>
<proteinExistence type="inferred from homology"/>
<accession>F0P134</accession>
<comment type="similarity">
    <text evidence="2">Belongs to the ABC-4 integral membrane protein family. LolC/E subfamily.</text>
</comment>
<sequence length="395" mass="44610">MRNIPFYIAKRYFFSKTNTNAVNIITTIAVIAIMVATAALLVILSVFSGLEKMNIRFLSDVNPELKISPASGKRLPNIDQLESKIKKQPSIASYAKVIEEKVYIQYNGLEDIAYLKSVDNQFLTNNKFDTTIIAGRLFDSSQRPYEVIASEGIGTRLKIYIDNELPIRLIMPKAGTQLIKQAEDGFVMQEAFNSGIFFLNDQYDKHLFAPLALGQEMLNLSSKDAYSLELKTNGKKNLNQIKKEIAKQIGPEYTIQTRQDLDAAFLKVMNIENLIIYMIFTLVIIIACFNLAGTIIIIIIDKREEIKTMYSFGMTRKNIRRIFFFTGLIITSTAMILGLIIASILGYIQIHYPLIYAAPYVAFPFTFTLSNFLVVSTTVLAIGSFVSWLMAKQVK</sequence>
<dbReference type="Proteomes" id="UP000008641">
    <property type="component" value="Chromosome"/>
</dbReference>
<dbReference type="HOGENOM" id="CLU_000604_8_1_10"/>
<feature type="transmembrane region" description="Helical" evidence="7">
    <location>
        <begin position="274"/>
        <end position="301"/>
    </location>
</feature>
<feature type="transmembrane region" description="Helical" evidence="7">
    <location>
        <begin position="21"/>
        <end position="47"/>
    </location>
</feature>
<dbReference type="STRING" id="865938.Weevi_1934"/>
<dbReference type="GO" id="GO:0098797">
    <property type="term" value="C:plasma membrane protein complex"/>
    <property type="evidence" value="ECO:0007669"/>
    <property type="project" value="TreeGrafter"/>
</dbReference>
<gene>
    <name evidence="10" type="ordered locus">Weevi_1934</name>
</gene>
<dbReference type="RefSeq" id="WP_013599007.1">
    <property type="nucleotide sequence ID" value="NC_015144.1"/>
</dbReference>
<dbReference type="EMBL" id="CP002455">
    <property type="protein sequence ID" value="ADX68618.1"/>
    <property type="molecule type" value="Genomic_DNA"/>
</dbReference>
<protein>
    <recommendedName>
        <fullName evidence="12">ABC3 transporter permease protein domain-containing protein</fullName>
    </recommendedName>
</protein>
<feature type="transmembrane region" description="Helical" evidence="7">
    <location>
        <begin position="322"/>
        <end position="348"/>
    </location>
</feature>
<dbReference type="AlphaFoldDB" id="F0P134"/>
<dbReference type="PANTHER" id="PTHR30489:SF0">
    <property type="entry name" value="LIPOPROTEIN-RELEASING SYSTEM TRANSMEMBRANE PROTEIN LOLE"/>
    <property type="match status" value="1"/>
</dbReference>
<name>F0P134_WEEVC</name>
<evidence type="ECO:0000256" key="1">
    <source>
        <dbReference type="ARBA" id="ARBA00004651"/>
    </source>
</evidence>
<reference evidence="11" key="2">
    <citation type="journal article" date="2011" name="Stand. Genomic Sci.">
        <title>Complete genome sequence of Weeksella virosa type strain (9751T).</title>
        <authorList>
            <person name="Lang E."/>
            <person name="Teshima H."/>
            <person name="Lucas S."/>
            <person name="Lapidus A."/>
            <person name="Hammon N."/>
            <person name="Deshpande S."/>
            <person name="Nolan M."/>
            <person name="Cheng J."/>
            <person name="Pitluck S."/>
            <person name="Liolios K."/>
            <person name="Pagani I."/>
            <person name="Mikhailova N."/>
            <person name="Ivanova N."/>
            <person name="Mavromatis K."/>
            <person name="Pati A."/>
            <person name="Tapia R."/>
            <person name="Han C."/>
            <person name="Goodwin L."/>
            <person name="Chen A."/>
            <person name="Palaniappan K."/>
            <person name="Land M."/>
            <person name="Hauser L."/>
            <person name="Chang Y."/>
            <person name="Jeffries C."/>
            <person name="Brambilla E."/>
            <person name="Kopitz M."/>
            <person name="Rohde M."/>
            <person name="Goker M."/>
            <person name="Tindall B."/>
            <person name="Detter J."/>
            <person name="Woyke T."/>
            <person name="Bristow J."/>
            <person name="Eisen J."/>
            <person name="Markowitz V."/>
            <person name="Hugenholtz P."/>
            <person name="Klenk H."/>
            <person name="Kyrpides N."/>
        </authorList>
    </citation>
    <scope>NUCLEOTIDE SEQUENCE [LARGE SCALE GENOMIC DNA]</scope>
    <source>
        <strain evidence="11">ATCC 43766 / DSM 16922 / JCM 21250 / NBRC 16016 / NCTC 11634 / CL345/78</strain>
    </source>
</reference>
<feature type="domain" description="ABC3 transporter permease C-terminal" evidence="8">
    <location>
        <begin position="278"/>
        <end position="394"/>
    </location>
</feature>
<feature type="transmembrane region" description="Helical" evidence="7">
    <location>
        <begin position="368"/>
        <end position="391"/>
    </location>
</feature>
<dbReference type="KEGG" id="wvi:Weevi_1934"/>
<keyword evidence="11" id="KW-1185">Reference proteome</keyword>
<evidence type="ECO:0008006" key="12">
    <source>
        <dbReference type="Google" id="ProtNLM"/>
    </source>
</evidence>
<evidence type="ECO:0000256" key="7">
    <source>
        <dbReference type="SAM" id="Phobius"/>
    </source>
</evidence>
<evidence type="ECO:0000256" key="3">
    <source>
        <dbReference type="ARBA" id="ARBA00022475"/>
    </source>
</evidence>
<dbReference type="Pfam" id="PF12704">
    <property type="entry name" value="MacB_PCD"/>
    <property type="match status" value="1"/>
</dbReference>
<dbReference type="OrthoDB" id="1522724at2"/>
<evidence type="ECO:0000259" key="8">
    <source>
        <dbReference type="Pfam" id="PF02687"/>
    </source>
</evidence>
<evidence type="ECO:0000256" key="5">
    <source>
        <dbReference type="ARBA" id="ARBA00022989"/>
    </source>
</evidence>
<keyword evidence="3" id="KW-1003">Cell membrane</keyword>
<evidence type="ECO:0000256" key="4">
    <source>
        <dbReference type="ARBA" id="ARBA00022692"/>
    </source>
</evidence>
<dbReference type="PANTHER" id="PTHR30489">
    <property type="entry name" value="LIPOPROTEIN-RELEASING SYSTEM TRANSMEMBRANE PROTEIN LOLE"/>
    <property type="match status" value="1"/>
</dbReference>
<reference evidence="10 11" key="1">
    <citation type="journal article" date="2011" name="Stand. Genomic Sci.">
        <title>Complete genome sequence of Weeksella virosa type strain (9751).</title>
        <authorList>
            <person name="Lang E."/>
            <person name="Teshima H."/>
            <person name="Lucas S."/>
            <person name="Lapidus A."/>
            <person name="Hammon N."/>
            <person name="Deshpande S."/>
            <person name="Nolan M."/>
            <person name="Cheng J.F."/>
            <person name="Pitluck S."/>
            <person name="Liolios K."/>
            <person name="Pagani I."/>
            <person name="Mikhailova N."/>
            <person name="Ivanova N."/>
            <person name="Mavromatis K."/>
            <person name="Pati A."/>
            <person name="Tapia R."/>
            <person name="Han C."/>
            <person name="Goodwin L."/>
            <person name="Chen A."/>
            <person name="Palaniappan K."/>
            <person name="Land M."/>
            <person name="Hauser L."/>
            <person name="Chang Y.J."/>
            <person name="Jeffries C.D."/>
            <person name="Brambilla E.M."/>
            <person name="Kopitz M."/>
            <person name="Rohde M."/>
            <person name="Goker M."/>
            <person name="Tindall B.J."/>
            <person name="Detter J.C."/>
            <person name="Woyke T."/>
            <person name="Bristow J."/>
            <person name="Eisen J.A."/>
            <person name="Markowitz V."/>
            <person name="Hugenholtz P."/>
            <person name="Klenk H.P."/>
            <person name="Kyrpides N.C."/>
        </authorList>
    </citation>
    <scope>NUCLEOTIDE SEQUENCE [LARGE SCALE GENOMIC DNA]</scope>
    <source>
        <strain evidence="11">ATCC 43766 / DSM 16922 / JCM 21250 / NBRC 16016 / NCTC 11634 / CL345/78</strain>
    </source>
</reference>
<dbReference type="GO" id="GO:0044874">
    <property type="term" value="P:lipoprotein localization to outer membrane"/>
    <property type="evidence" value="ECO:0007669"/>
    <property type="project" value="TreeGrafter"/>
</dbReference>
<dbReference type="Pfam" id="PF02687">
    <property type="entry name" value="FtsX"/>
    <property type="match status" value="1"/>
</dbReference>
<dbReference type="InterPro" id="IPR025857">
    <property type="entry name" value="MacB_PCD"/>
</dbReference>
<feature type="domain" description="MacB-like periplasmic core" evidence="9">
    <location>
        <begin position="26"/>
        <end position="161"/>
    </location>
</feature>
<evidence type="ECO:0000256" key="6">
    <source>
        <dbReference type="ARBA" id="ARBA00023136"/>
    </source>
</evidence>
<keyword evidence="4 7" id="KW-0812">Transmembrane</keyword>
<dbReference type="InterPro" id="IPR051447">
    <property type="entry name" value="Lipoprotein-release_system"/>
</dbReference>
<keyword evidence="6 7" id="KW-0472">Membrane</keyword>
<organism evidence="10 11">
    <name type="scientific">Weeksella virosa (strain ATCC 43766 / DSM 16922 / JCM 21250 / CCUG 30538 / CDC 9751 / IAM 14551 / NBRC 16016 / NCTC 11634 / CL345/78)</name>
    <dbReference type="NCBI Taxonomy" id="865938"/>
    <lineage>
        <taxon>Bacteria</taxon>
        <taxon>Pseudomonadati</taxon>
        <taxon>Bacteroidota</taxon>
        <taxon>Flavobacteriia</taxon>
        <taxon>Flavobacteriales</taxon>
        <taxon>Weeksellaceae</taxon>
        <taxon>Weeksella</taxon>
    </lineage>
</organism>
<evidence type="ECO:0000259" key="9">
    <source>
        <dbReference type="Pfam" id="PF12704"/>
    </source>
</evidence>
<evidence type="ECO:0000313" key="11">
    <source>
        <dbReference type="Proteomes" id="UP000008641"/>
    </source>
</evidence>
<evidence type="ECO:0000256" key="2">
    <source>
        <dbReference type="ARBA" id="ARBA00005236"/>
    </source>
</evidence>
<keyword evidence="5 7" id="KW-1133">Transmembrane helix</keyword>